<dbReference type="EMBL" id="CP034457">
    <property type="protein sequence ID" value="QBM87707.1"/>
    <property type="molecule type" value="Genomic_DNA"/>
</dbReference>
<dbReference type="InterPro" id="IPR051710">
    <property type="entry name" value="Phosphatase_SH3-domain"/>
</dbReference>
<dbReference type="Proteomes" id="UP000292447">
    <property type="component" value="Chromosome II"/>
</dbReference>
<dbReference type="SUPFAM" id="SSF53254">
    <property type="entry name" value="Phosphoglycerate mutase-like"/>
    <property type="match status" value="1"/>
</dbReference>
<dbReference type="PANTHER" id="PTHR16469:SF27">
    <property type="entry name" value="UBIQUITIN-ASSOCIATED AND SH3 DOMAIN-CONTAINING BA-RELATED"/>
    <property type="match status" value="1"/>
</dbReference>
<gene>
    <name evidence="2" type="primary">MPUL0B09160</name>
    <name evidence="2" type="ORF">METSCH_B09160</name>
</gene>
<dbReference type="AlphaFoldDB" id="A0A4P6XK58"/>
<organism evidence="2 3">
    <name type="scientific">Metschnikowia aff. pulcherrima</name>
    <dbReference type="NCBI Taxonomy" id="2163413"/>
    <lineage>
        <taxon>Eukaryota</taxon>
        <taxon>Fungi</taxon>
        <taxon>Dikarya</taxon>
        <taxon>Ascomycota</taxon>
        <taxon>Saccharomycotina</taxon>
        <taxon>Pichiomycetes</taxon>
        <taxon>Metschnikowiaceae</taxon>
        <taxon>Metschnikowia</taxon>
    </lineage>
</organism>
<keyword evidence="3" id="KW-1185">Reference proteome</keyword>
<feature type="region of interest" description="Disordered" evidence="1">
    <location>
        <begin position="309"/>
        <end position="330"/>
    </location>
</feature>
<reference evidence="3" key="1">
    <citation type="submission" date="2019-03" db="EMBL/GenBank/DDBJ databases">
        <title>Snf2 controls pulcherriminic acid biosynthesis and connects pigmentation and antifungal activity of the yeast Metschnikowia pulcherrima.</title>
        <authorList>
            <person name="Gore-Lloyd D."/>
            <person name="Sumann I."/>
            <person name="Brachmann A.O."/>
            <person name="Schneeberger K."/>
            <person name="Ortiz-Merino R.A."/>
            <person name="Moreno-Beltran M."/>
            <person name="Schlaefli M."/>
            <person name="Kirner P."/>
            <person name="Santos Kron A."/>
            <person name="Wolfe K.H."/>
            <person name="Piel J."/>
            <person name="Ahrens C.H."/>
            <person name="Henk D."/>
            <person name="Freimoser F.M."/>
        </authorList>
    </citation>
    <scope>NUCLEOTIDE SEQUENCE [LARGE SCALE GENOMIC DNA]</scope>
    <source>
        <strain evidence="3">APC 1.2</strain>
    </source>
</reference>
<evidence type="ECO:0000313" key="2">
    <source>
        <dbReference type="EMBL" id="QBM87707.1"/>
    </source>
</evidence>
<protein>
    <submittedName>
        <fullName evidence="2">Broad specificity phosphatase PhoE</fullName>
    </submittedName>
</protein>
<evidence type="ECO:0000313" key="3">
    <source>
        <dbReference type="Proteomes" id="UP000292447"/>
    </source>
</evidence>
<dbReference type="Gene3D" id="3.40.50.1240">
    <property type="entry name" value="Phosphoglycerate mutase-like"/>
    <property type="match status" value="1"/>
</dbReference>
<name>A0A4P6XK58_9ASCO</name>
<sequence length="597" mass="67839">MTELVFLRHGPRADHGKNDGEALHSPYKKYDLLVTRETEQLAAGVAAQIVLQASFFGVTRKNVFVHFLPYLRCCETADLLVTELEKQIKEKHPEVTAKFQLLGDFALSEWIHDKMKNKPPFHDLTEAYQMYTPNIQMLQNKKYVSNFRPTTKLGPWNEPDLLFKEFQERCKEYFQKLLATYDKPSHDHDMIIVVSHGYVILNFILHFISQPIFEEIPEFSMNFAAKIEGSWVLRKDCLGMLERDPQLDATLNLDTDIVYYKTNFIKKDELDESREFPALGFGGLKSHDGHPRPSFRIKLLSANNAQTGRQASARNPLCPAAKDWDPQRPQPFQVKSEFRMKVMNDEAFKRAFDITKPPQRPTSPEVLPTSEPSRINLTVDLAKLRLNEEIYHPIKLKYSLAADVPVPYLNLKVNLHVSLHQLTSSSLELGRVPLNVLPGNVSGGLASPRDVTLDIELSPNMNEVISRLARVRSLQRRRPQTATPKFGVISEQDTPPADVTENKFALQFGHALQQDSATHDLPKAQPVPARPAVNTNPSALKFVPSMLLHESKPEKKPGKTIFYNFNSNSNSSDESLDEETAGEKYMWFGQNVRPGNS</sequence>
<dbReference type="InterPro" id="IPR029033">
    <property type="entry name" value="His_PPase_superfam"/>
</dbReference>
<proteinExistence type="predicted"/>
<dbReference type="PANTHER" id="PTHR16469">
    <property type="entry name" value="UBIQUITIN-ASSOCIATED AND SH3 DOMAIN-CONTAINING BA-RELATED"/>
    <property type="match status" value="1"/>
</dbReference>
<accession>A0A4P6XK58</accession>
<evidence type="ECO:0000256" key="1">
    <source>
        <dbReference type="SAM" id="MobiDB-lite"/>
    </source>
</evidence>